<reference evidence="4 5" key="1">
    <citation type="submission" date="2020-04" db="EMBL/GenBank/DDBJ databases">
        <title>Description of novel Gluconacetobacter.</title>
        <authorList>
            <person name="Sombolestani A."/>
        </authorList>
    </citation>
    <scope>NUCLEOTIDE SEQUENCE [LARGE SCALE GENOMIC DNA]</scope>
    <source>
        <strain evidence="4 5">LMG 27801</strain>
    </source>
</reference>
<keyword evidence="2" id="KW-0274">FAD</keyword>
<sequence length="446" mass="48411">MTQPFLSLLGDIPTVTDPAIVRRKSRDFYWYSPLLKTLLDGLHADCLVVPRDEADVLAVARAARQTSTYLTARGGGTGNYGQAVPLHGGAVVDMSALDRILWVRDGVVRVQAGMNMLAMDRALREHGHELRMFPSTKRTATIGGFIAGGSGGIGSLVWGGLRNIGNVLGARVVTLEAEPRAVELRGEETRAINHAYGTTGLITELELPVAPFTDWQDLAFSFPTLAMAARFARTLAMQNGIDRKLVSLSDGGLLAYFAPLRDTAPAGHSIVIAMIAPSGLEATRALADAHGGALAYHAGTREAEDDPGRIPLYELTWNHTTLQVLKKDRTYTYLQAAFPARDTLALVEEMARLLPDEMMTHLEFMPMDGEISCAGLPVIRFTSTERLKEIIALYERNGILIANPHVYTIEDGGTHRVVSPALAADKWRFDPAGLLNPGKMRSFAQG</sequence>
<dbReference type="SUPFAM" id="SSF55103">
    <property type="entry name" value="FAD-linked oxidases, C-terminal domain"/>
    <property type="match status" value="1"/>
</dbReference>
<dbReference type="Gene3D" id="3.30.465.10">
    <property type="match status" value="1"/>
</dbReference>
<evidence type="ECO:0000313" key="4">
    <source>
        <dbReference type="EMBL" id="MBB2169446.1"/>
    </source>
</evidence>
<dbReference type="InterPro" id="IPR016169">
    <property type="entry name" value="FAD-bd_PCMH_sub2"/>
</dbReference>
<evidence type="ECO:0000256" key="2">
    <source>
        <dbReference type="ARBA" id="ARBA00022827"/>
    </source>
</evidence>
<dbReference type="PROSITE" id="PS51387">
    <property type="entry name" value="FAD_PCMH"/>
    <property type="match status" value="1"/>
</dbReference>
<accession>A0A7W4IUR7</accession>
<dbReference type="EMBL" id="JABEQD010000010">
    <property type="protein sequence ID" value="MBB2169446.1"/>
    <property type="molecule type" value="Genomic_DNA"/>
</dbReference>
<evidence type="ECO:0000256" key="1">
    <source>
        <dbReference type="ARBA" id="ARBA00022630"/>
    </source>
</evidence>
<name>A0A7W4IUR7_9PROT</name>
<dbReference type="RefSeq" id="WP_182986961.1">
    <property type="nucleotide sequence ID" value="NZ_JABEQD010000010.1"/>
</dbReference>
<protein>
    <submittedName>
        <fullName evidence="4">FAD-binding oxidoreductase</fullName>
    </submittedName>
</protein>
<dbReference type="GO" id="GO:0004458">
    <property type="term" value="F:D-lactate dehydrogenase (cytochrome) activity"/>
    <property type="evidence" value="ECO:0007669"/>
    <property type="project" value="TreeGrafter"/>
</dbReference>
<proteinExistence type="predicted"/>
<dbReference type="GO" id="GO:1903457">
    <property type="term" value="P:lactate catabolic process"/>
    <property type="evidence" value="ECO:0007669"/>
    <property type="project" value="TreeGrafter"/>
</dbReference>
<keyword evidence="5" id="KW-1185">Reference proteome</keyword>
<dbReference type="Proteomes" id="UP000559860">
    <property type="component" value="Unassembled WGS sequence"/>
</dbReference>
<dbReference type="GO" id="GO:0008720">
    <property type="term" value="F:D-lactate dehydrogenase (NAD+) activity"/>
    <property type="evidence" value="ECO:0007669"/>
    <property type="project" value="TreeGrafter"/>
</dbReference>
<gene>
    <name evidence="4" type="ORF">HLH36_13975</name>
</gene>
<dbReference type="InterPro" id="IPR016166">
    <property type="entry name" value="FAD-bd_PCMH"/>
</dbReference>
<dbReference type="InterPro" id="IPR036318">
    <property type="entry name" value="FAD-bd_PCMH-like_sf"/>
</dbReference>
<dbReference type="InterPro" id="IPR006094">
    <property type="entry name" value="Oxid_FAD_bind_N"/>
</dbReference>
<keyword evidence="1" id="KW-0285">Flavoprotein</keyword>
<dbReference type="GO" id="GO:0071949">
    <property type="term" value="F:FAD binding"/>
    <property type="evidence" value="ECO:0007669"/>
    <property type="project" value="InterPro"/>
</dbReference>
<evidence type="ECO:0000259" key="3">
    <source>
        <dbReference type="PROSITE" id="PS51387"/>
    </source>
</evidence>
<dbReference type="SUPFAM" id="SSF56176">
    <property type="entry name" value="FAD-binding/transporter-associated domain-like"/>
    <property type="match status" value="1"/>
</dbReference>
<evidence type="ECO:0000313" key="5">
    <source>
        <dbReference type="Proteomes" id="UP000559860"/>
    </source>
</evidence>
<dbReference type="PANTHER" id="PTHR11748:SF119">
    <property type="entry name" value="D-2-HYDROXYGLUTARATE DEHYDROGENASE"/>
    <property type="match status" value="1"/>
</dbReference>
<feature type="domain" description="FAD-binding PCMH-type" evidence="3">
    <location>
        <begin position="40"/>
        <end position="212"/>
    </location>
</feature>
<dbReference type="InterPro" id="IPR016164">
    <property type="entry name" value="FAD-linked_Oxase-like_C"/>
</dbReference>
<dbReference type="PANTHER" id="PTHR11748">
    <property type="entry name" value="D-LACTATE DEHYDROGENASE"/>
    <property type="match status" value="1"/>
</dbReference>
<dbReference type="AlphaFoldDB" id="A0A7W4IUR7"/>
<organism evidence="4 5">
    <name type="scientific">Gluconacetobacter aggeris</name>
    <dbReference type="NCBI Taxonomy" id="1286186"/>
    <lineage>
        <taxon>Bacteria</taxon>
        <taxon>Pseudomonadati</taxon>
        <taxon>Pseudomonadota</taxon>
        <taxon>Alphaproteobacteria</taxon>
        <taxon>Acetobacterales</taxon>
        <taxon>Acetobacteraceae</taxon>
        <taxon>Gluconacetobacter</taxon>
    </lineage>
</organism>
<dbReference type="Pfam" id="PF01565">
    <property type="entry name" value="FAD_binding_4"/>
    <property type="match status" value="1"/>
</dbReference>
<comment type="caution">
    <text evidence="4">The sequence shown here is derived from an EMBL/GenBank/DDBJ whole genome shotgun (WGS) entry which is preliminary data.</text>
</comment>